<protein>
    <submittedName>
        <fullName evidence="3">DUF4974 domain-containing protein</fullName>
    </submittedName>
</protein>
<dbReference type="EMBL" id="RIAR02000001">
    <property type="protein sequence ID" value="NSL90691.1"/>
    <property type="molecule type" value="Genomic_DNA"/>
</dbReference>
<dbReference type="Gene3D" id="2.60.120.1440">
    <property type="match status" value="1"/>
</dbReference>
<feature type="domain" description="Protein FecR C-terminal" evidence="2">
    <location>
        <begin position="250"/>
        <end position="312"/>
    </location>
</feature>
<gene>
    <name evidence="3" type="ORF">ECE50_027965</name>
</gene>
<dbReference type="OrthoDB" id="643697at2"/>
<dbReference type="InterPro" id="IPR012373">
    <property type="entry name" value="Ferrdict_sens_TM"/>
</dbReference>
<dbReference type="GO" id="GO:0016989">
    <property type="term" value="F:sigma factor antagonist activity"/>
    <property type="evidence" value="ECO:0007669"/>
    <property type="project" value="TreeGrafter"/>
</dbReference>
<comment type="caution">
    <text evidence="3">The sequence shown here is derived from an EMBL/GenBank/DDBJ whole genome shotgun (WGS) entry which is preliminary data.</text>
</comment>
<dbReference type="InterPro" id="IPR006860">
    <property type="entry name" value="FecR"/>
</dbReference>
<dbReference type="Pfam" id="PF04773">
    <property type="entry name" value="FecR"/>
    <property type="match status" value="1"/>
</dbReference>
<reference evidence="3" key="1">
    <citation type="submission" date="2020-05" db="EMBL/GenBank/DDBJ databases">
        <title>Chitinophaga laudate sp. nov., isolated from a tropical peat swamp.</title>
        <authorList>
            <person name="Goh C.B.S."/>
            <person name="Lee M.S."/>
            <person name="Parimannan S."/>
            <person name="Pasbakhsh P."/>
            <person name="Yule C.M."/>
            <person name="Rajandas H."/>
            <person name="Loke S."/>
            <person name="Croft L."/>
            <person name="Tan J.B.L."/>
        </authorList>
    </citation>
    <scope>NUCLEOTIDE SEQUENCE</scope>
    <source>
        <strain evidence="3">Mgbs1</strain>
    </source>
</reference>
<dbReference type="Pfam" id="PF16344">
    <property type="entry name" value="FecR_C"/>
    <property type="match status" value="1"/>
</dbReference>
<accession>A0A3S1DN79</accession>
<evidence type="ECO:0000259" key="2">
    <source>
        <dbReference type="Pfam" id="PF16344"/>
    </source>
</evidence>
<dbReference type="Proteomes" id="UP000281028">
    <property type="component" value="Unassembled WGS sequence"/>
</dbReference>
<feature type="domain" description="FecR protein" evidence="1">
    <location>
        <begin position="115"/>
        <end position="206"/>
    </location>
</feature>
<name>A0A3S1DN79_9BACT</name>
<dbReference type="AlphaFoldDB" id="A0A3S1DN79"/>
<evidence type="ECO:0000313" key="3">
    <source>
        <dbReference type="EMBL" id="NSL90691.1"/>
    </source>
</evidence>
<evidence type="ECO:0000259" key="1">
    <source>
        <dbReference type="Pfam" id="PF04773"/>
    </source>
</evidence>
<organism evidence="3 4">
    <name type="scientific">Chitinophaga solisilvae</name>
    <dbReference type="NCBI Taxonomy" id="1233460"/>
    <lineage>
        <taxon>Bacteria</taxon>
        <taxon>Pseudomonadati</taxon>
        <taxon>Bacteroidota</taxon>
        <taxon>Chitinophagia</taxon>
        <taxon>Chitinophagales</taxon>
        <taxon>Chitinophagaceae</taxon>
        <taxon>Chitinophaga</taxon>
    </lineage>
</organism>
<sequence length="320" mass="36025">MTTTNHPDKPDSFRSRLQWYKWGLAAALVIIAATALYLLLPDLTVPSARELVRTRMYVPLQRPVQLMMAGNVTCNLTGDSAIHTKQVGDITLYNTTNGIAYTGTSRSSYMNTLLVPAAQSYRITLPDSSVIWLNAASRIRFPFTFSGNKREVYMEGEAYYRIMRNDRQPFIIHTPNTTVEVTGASFNINAYDAEWVRVSDIEGAVRVTGTTDTAVTLKPGMEAIYGDYSGIRTDSFKAEGTASWLKSKTTFSQRRLRDVKPILQRWFGVQVILDEPELGNYQVSGPLEKGGLMAFLSHLEATTPLRYYFVDNELHLHMKQ</sequence>
<dbReference type="Gene3D" id="3.55.50.30">
    <property type="match status" value="1"/>
</dbReference>
<dbReference type="InterPro" id="IPR032508">
    <property type="entry name" value="FecR_C"/>
</dbReference>
<proteinExistence type="predicted"/>
<keyword evidence="4" id="KW-1185">Reference proteome</keyword>
<dbReference type="PANTHER" id="PTHR30273:SF2">
    <property type="entry name" value="PROTEIN FECR"/>
    <property type="match status" value="1"/>
</dbReference>
<evidence type="ECO:0000313" key="4">
    <source>
        <dbReference type="Proteomes" id="UP000281028"/>
    </source>
</evidence>
<dbReference type="PANTHER" id="PTHR30273">
    <property type="entry name" value="PERIPLASMIC SIGNAL SENSOR AND SIGMA FACTOR ACTIVATOR FECR-RELATED"/>
    <property type="match status" value="1"/>
</dbReference>